<evidence type="ECO:0000256" key="1">
    <source>
        <dbReference type="ARBA" id="ARBA00004395"/>
    </source>
</evidence>
<comment type="caution">
    <text evidence="7">The sequence shown here is derived from an EMBL/GenBank/DDBJ whole genome shotgun (WGS) entry which is preliminary data.</text>
</comment>
<organism evidence="7 8">
    <name type="scientific">Blomia tropicalis</name>
    <name type="common">Mite</name>
    <dbReference type="NCBI Taxonomy" id="40697"/>
    <lineage>
        <taxon>Eukaryota</taxon>
        <taxon>Metazoa</taxon>
        <taxon>Ecdysozoa</taxon>
        <taxon>Arthropoda</taxon>
        <taxon>Chelicerata</taxon>
        <taxon>Arachnida</taxon>
        <taxon>Acari</taxon>
        <taxon>Acariformes</taxon>
        <taxon>Sarcoptiformes</taxon>
        <taxon>Astigmata</taxon>
        <taxon>Glycyphagoidea</taxon>
        <taxon>Echimyopodidae</taxon>
        <taxon>Blomia</taxon>
    </lineage>
</organism>
<evidence type="ECO:0000256" key="4">
    <source>
        <dbReference type="ARBA" id="ARBA00023136"/>
    </source>
</evidence>
<dbReference type="GO" id="GO:0006891">
    <property type="term" value="P:intra-Golgi vesicle-mediated transport"/>
    <property type="evidence" value="ECO:0007669"/>
    <property type="project" value="InterPro"/>
</dbReference>
<evidence type="ECO:0000256" key="2">
    <source>
        <dbReference type="ARBA" id="ARBA00020974"/>
    </source>
</evidence>
<dbReference type="Pfam" id="PF10392">
    <property type="entry name" value="COG5_N"/>
    <property type="match status" value="1"/>
</dbReference>
<sequence>MDVFKHDHVYSAFLGDNFNLQQTIASINNLAFNEQVAKISSGIEHVKQCISLLTSQNCEEFFQRTSKLDDLYQELQFIQIKSQNLYKTLELIKAKLETPYHQLLKQINLISRLQQTCDLLRKMIRIMHLSKRIYECNLEAFRHENEQTIYFKEIVKVSQYLNEVDMIINSDEDKLLFKLNLINKDLQQIKLIKTQLEDDMEKLLIDGIQSSETNTIGTALQVLHNLGLLENTLNTFINDKCIAIEQAAIVNLSIRELKGSKLSNAQANSLRLSLRNGIKAMLDSVTLHFNQTCNIVRILRKKRDHLNQTLLIEFVTDNELILNNFWNRMIHTLTVVIGNQPTAFKQLMEMDYPKVLPLFLDFWKIFSHTEPDIGNEKSLRGVILNFESAYLSNSLSSLFSAVNRIFNDARASNKGSTNFKVVSVPSERDVDSLIESINNELSYVKVDSQLLNATCKNVLKTINLFVVKCEHLAAVDGDSTQVIGPFTSSQRHNALIVHILNIFGQQIEKTLSIYSKTNTMNSDLDKAQASIDSLILTIFEPLINSIQDAIEAIISTMYNEDYNINSTTKNEEVQCSLYMKELTRFIARVSQDYLSQFGKCVVIEKRIWQMAATTIDMFLLHKCLITPVSDLGRKKIAADFNQLELAILPISERMGDMGRSYKVLRAFKTLLFLTPEEVAKSETLGNPIPYHLILFYLISNFAPEDFRSPQKILDYSLIRYIKWIETSTNEQRFTLINDTLDSYVKQVRKSQKKTFAPIYPVLVEIMKRALNNKSIKP</sequence>
<feature type="domain" description="Conserved oligomeric Golgi complex subunit 5 helical" evidence="6">
    <location>
        <begin position="176"/>
        <end position="363"/>
    </location>
</feature>
<name>A0A9Q0MBB8_BLOTA</name>
<dbReference type="GO" id="GO:0000139">
    <property type="term" value="C:Golgi membrane"/>
    <property type="evidence" value="ECO:0007669"/>
    <property type="project" value="UniProtKB-SubCell"/>
</dbReference>
<comment type="subcellular location">
    <subcellularLocation>
        <location evidence="1">Golgi apparatus membrane</location>
        <topology evidence="1">Peripheral membrane protein</topology>
    </subcellularLocation>
</comment>
<dbReference type="InterPro" id="IPR049176">
    <property type="entry name" value="COG5_N"/>
</dbReference>
<feature type="domain" description="Conserved oligomeric Golgi complex subunit 5 N-terminal" evidence="5">
    <location>
        <begin position="12"/>
        <end position="133"/>
    </location>
</feature>
<dbReference type="GO" id="GO:0017119">
    <property type="term" value="C:Golgi transport complex"/>
    <property type="evidence" value="ECO:0007669"/>
    <property type="project" value="InterPro"/>
</dbReference>
<gene>
    <name evidence="7" type="ORF">RDWZM_000648</name>
</gene>
<dbReference type="PANTHER" id="PTHR13228">
    <property type="entry name" value="CONSERVED OLIGOMERIC GOLGI COMPLEX COMPONENT 5"/>
    <property type="match status" value="1"/>
</dbReference>
<protein>
    <recommendedName>
        <fullName evidence="2">Conserved oligomeric Golgi complex subunit 5</fullName>
    </recommendedName>
</protein>
<dbReference type="Pfam" id="PF20649">
    <property type="entry name" value="COG5_C"/>
    <property type="match status" value="1"/>
</dbReference>
<dbReference type="InterPro" id="IPR048485">
    <property type="entry name" value="COG5_helical"/>
</dbReference>
<dbReference type="PANTHER" id="PTHR13228:SF3">
    <property type="entry name" value="CONSERVED OLIGOMERIC GOLGI COMPLEX SUBUNIT 5"/>
    <property type="match status" value="1"/>
</dbReference>
<dbReference type="AlphaFoldDB" id="A0A9Q0MBB8"/>
<dbReference type="InterPro" id="IPR019465">
    <property type="entry name" value="Cog5"/>
</dbReference>
<dbReference type="OMA" id="MMVEYFE"/>
<proteinExistence type="predicted"/>
<evidence type="ECO:0000313" key="8">
    <source>
        <dbReference type="Proteomes" id="UP001142055"/>
    </source>
</evidence>
<dbReference type="EMBL" id="JAPWDV010000001">
    <property type="protein sequence ID" value="KAJ6222103.1"/>
    <property type="molecule type" value="Genomic_DNA"/>
</dbReference>
<accession>A0A9Q0MBB8</accession>
<evidence type="ECO:0000259" key="5">
    <source>
        <dbReference type="Pfam" id="PF10392"/>
    </source>
</evidence>
<reference evidence="7" key="1">
    <citation type="submission" date="2022-12" db="EMBL/GenBank/DDBJ databases">
        <title>Genome assemblies of Blomia tropicalis.</title>
        <authorList>
            <person name="Cui Y."/>
        </authorList>
    </citation>
    <scope>NUCLEOTIDE SEQUENCE</scope>
    <source>
        <tissue evidence="7">Adult mites</tissue>
    </source>
</reference>
<evidence type="ECO:0000313" key="7">
    <source>
        <dbReference type="EMBL" id="KAJ6222103.1"/>
    </source>
</evidence>
<keyword evidence="4" id="KW-0472">Membrane</keyword>
<keyword evidence="8" id="KW-1185">Reference proteome</keyword>
<evidence type="ECO:0000259" key="6">
    <source>
        <dbReference type="Pfam" id="PF20649"/>
    </source>
</evidence>
<keyword evidence="3" id="KW-0333">Golgi apparatus</keyword>
<dbReference type="Proteomes" id="UP001142055">
    <property type="component" value="Chromosome 1"/>
</dbReference>
<evidence type="ECO:0000256" key="3">
    <source>
        <dbReference type="ARBA" id="ARBA00023034"/>
    </source>
</evidence>